<feature type="region of interest" description="Disordered" evidence="1">
    <location>
        <begin position="59"/>
        <end position="92"/>
    </location>
</feature>
<reference evidence="2" key="1">
    <citation type="submission" date="2020-12" db="EMBL/GenBank/DDBJ databases">
        <title>Metabolic potential, ecology and presence of endohyphal bacteria is reflected in genomic diversity of Mucoromycotina.</title>
        <authorList>
            <person name="Muszewska A."/>
            <person name="Okrasinska A."/>
            <person name="Steczkiewicz K."/>
            <person name="Drgas O."/>
            <person name="Orlowska M."/>
            <person name="Perlinska-Lenart U."/>
            <person name="Aleksandrzak-Piekarczyk T."/>
            <person name="Szatraj K."/>
            <person name="Zielenkiewicz U."/>
            <person name="Pilsyk S."/>
            <person name="Malc E."/>
            <person name="Mieczkowski P."/>
            <person name="Kruszewska J.S."/>
            <person name="Biernat P."/>
            <person name="Pawlowska J."/>
        </authorList>
    </citation>
    <scope>NUCLEOTIDE SEQUENCE</scope>
    <source>
        <strain evidence="2">WA0000051536</strain>
    </source>
</reference>
<protein>
    <submittedName>
        <fullName evidence="2">Uncharacterized protein</fullName>
    </submittedName>
</protein>
<dbReference type="AlphaFoldDB" id="A0A8H7UQQ2"/>
<dbReference type="EMBL" id="JAEPRA010000003">
    <property type="protein sequence ID" value="KAG2187464.1"/>
    <property type="molecule type" value="Genomic_DNA"/>
</dbReference>
<dbReference type="PANTHER" id="PTHR39472:SF1">
    <property type="entry name" value="EXPRESSED PROTEIN"/>
    <property type="match status" value="1"/>
</dbReference>
<dbReference type="Proteomes" id="UP000612746">
    <property type="component" value="Unassembled WGS sequence"/>
</dbReference>
<sequence length="241" mass="27551">MVEENTLQQIWRLTNELAQQQSANKEAINGITQQMSDVKQRSSALLTSGVFNHNGELYNYNDLQQRNTDPTGASESSPEKLEETDETSAKQVELKRHLRTTINKNQQLEAECAQLKRLLKDYETGLESATSSMRLQVNSHNDAVLRLQREYDSLLSAERQTTSALVWENKMLQLNISKIARMLRELYSLGTESEQETIIQQLMVENQGLRDMLNKDMNVFNLGIENDTLREKSSDTLVSPK</sequence>
<feature type="compositionally biased region" description="Polar residues" evidence="1">
    <location>
        <begin position="61"/>
        <end position="76"/>
    </location>
</feature>
<gene>
    <name evidence="2" type="ORF">INT44_005152</name>
</gene>
<evidence type="ECO:0000313" key="2">
    <source>
        <dbReference type="EMBL" id="KAG2187464.1"/>
    </source>
</evidence>
<keyword evidence="3" id="KW-1185">Reference proteome</keyword>
<evidence type="ECO:0000256" key="1">
    <source>
        <dbReference type="SAM" id="MobiDB-lite"/>
    </source>
</evidence>
<accession>A0A8H7UQQ2</accession>
<dbReference type="OrthoDB" id="21214at2759"/>
<name>A0A8H7UQQ2_9FUNG</name>
<organism evidence="2 3">
    <name type="scientific">Umbelopsis vinacea</name>
    <dbReference type="NCBI Taxonomy" id="44442"/>
    <lineage>
        <taxon>Eukaryota</taxon>
        <taxon>Fungi</taxon>
        <taxon>Fungi incertae sedis</taxon>
        <taxon>Mucoromycota</taxon>
        <taxon>Mucoromycotina</taxon>
        <taxon>Umbelopsidomycetes</taxon>
        <taxon>Umbelopsidales</taxon>
        <taxon>Umbelopsidaceae</taxon>
        <taxon>Umbelopsis</taxon>
    </lineage>
</organism>
<evidence type="ECO:0000313" key="3">
    <source>
        <dbReference type="Proteomes" id="UP000612746"/>
    </source>
</evidence>
<dbReference type="PANTHER" id="PTHR39472">
    <property type="entry name" value="EXPRESSED PROTEIN"/>
    <property type="match status" value="1"/>
</dbReference>
<comment type="caution">
    <text evidence="2">The sequence shown here is derived from an EMBL/GenBank/DDBJ whole genome shotgun (WGS) entry which is preliminary data.</text>
</comment>
<proteinExistence type="predicted"/>